<organism evidence="2 3">
    <name type="scientific">Anaeroplasma bactoclasticum</name>
    <dbReference type="NCBI Taxonomy" id="2088"/>
    <lineage>
        <taxon>Bacteria</taxon>
        <taxon>Bacillati</taxon>
        <taxon>Mycoplasmatota</taxon>
        <taxon>Mollicutes</taxon>
        <taxon>Anaeroplasmatales</taxon>
        <taxon>Anaeroplasmataceae</taxon>
        <taxon>Anaeroplasma</taxon>
    </lineage>
</organism>
<dbReference type="SUPFAM" id="SSF88946">
    <property type="entry name" value="Sigma2 domain of RNA polymerase sigma factors"/>
    <property type="match status" value="1"/>
</dbReference>
<evidence type="ECO:0000313" key="2">
    <source>
        <dbReference type="EMBL" id="RIA78204.1"/>
    </source>
</evidence>
<sequence>MMDLKLYNDYEILYLIKEGNEVALSFIFKKYEPYIWKIASAYHRYNDKREDLVQEGRIILFNCIKAFNEDLGISFFSFFTLCIKRDFLKRVSNDYYKINIYLKEDIIGTMDYSKNIVYTSEALLEDLEEKEMYQFVILDGMSLRLYAEKKHLDYPKVYYKYGMLIKKLKKLL</sequence>
<dbReference type="Proteomes" id="UP000266506">
    <property type="component" value="Unassembled WGS sequence"/>
</dbReference>
<dbReference type="InterPro" id="IPR013325">
    <property type="entry name" value="RNA_pol_sigma_r2"/>
</dbReference>
<evidence type="ECO:0000313" key="3">
    <source>
        <dbReference type="Proteomes" id="UP000266506"/>
    </source>
</evidence>
<dbReference type="RefSeq" id="WP_119015681.1">
    <property type="nucleotide sequence ID" value="NZ_QXEV01000003.1"/>
</dbReference>
<dbReference type="FunCoup" id="A0A397S7E1">
    <property type="interactions" value="5"/>
</dbReference>
<proteinExistence type="predicted"/>
<reference evidence="2 3" key="1">
    <citation type="submission" date="2018-08" db="EMBL/GenBank/DDBJ databases">
        <title>Genomic Encyclopedia of Archaeal and Bacterial Type Strains, Phase II (KMG-II): from individual species to whole genera.</title>
        <authorList>
            <person name="Goeker M."/>
        </authorList>
    </citation>
    <scope>NUCLEOTIDE SEQUENCE [LARGE SCALE GENOMIC DNA]</scope>
    <source>
        <strain evidence="2 3">ATCC 27112</strain>
    </source>
</reference>
<dbReference type="Pfam" id="PF04542">
    <property type="entry name" value="Sigma70_r2"/>
    <property type="match status" value="1"/>
</dbReference>
<gene>
    <name evidence="2" type="ORF">EI71_00516</name>
</gene>
<accession>A0A397S7E1</accession>
<dbReference type="EMBL" id="QXEV01000003">
    <property type="protein sequence ID" value="RIA78204.1"/>
    <property type="molecule type" value="Genomic_DNA"/>
</dbReference>
<dbReference type="OrthoDB" id="384567at2"/>
<comment type="caution">
    <text evidence="2">The sequence shown here is derived from an EMBL/GenBank/DDBJ whole genome shotgun (WGS) entry which is preliminary data.</text>
</comment>
<dbReference type="GO" id="GO:0003700">
    <property type="term" value="F:DNA-binding transcription factor activity"/>
    <property type="evidence" value="ECO:0007669"/>
    <property type="project" value="InterPro"/>
</dbReference>
<name>A0A397S7E1_9MOLU</name>
<keyword evidence="3" id="KW-1185">Reference proteome</keyword>
<dbReference type="Gene3D" id="1.10.1740.10">
    <property type="match status" value="1"/>
</dbReference>
<protein>
    <submittedName>
        <fullName evidence="2">Sigma-70-like protein</fullName>
    </submittedName>
</protein>
<evidence type="ECO:0000259" key="1">
    <source>
        <dbReference type="Pfam" id="PF04542"/>
    </source>
</evidence>
<feature type="domain" description="RNA polymerase sigma-70 region 2" evidence="1">
    <location>
        <begin position="28"/>
        <end position="91"/>
    </location>
</feature>
<dbReference type="InterPro" id="IPR007627">
    <property type="entry name" value="RNA_pol_sigma70_r2"/>
</dbReference>
<dbReference type="GO" id="GO:0006352">
    <property type="term" value="P:DNA-templated transcription initiation"/>
    <property type="evidence" value="ECO:0007669"/>
    <property type="project" value="InterPro"/>
</dbReference>
<dbReference type="AlphaFoldDB" id="A0A397S7E1"/>
<dbReference type="InParanoid" id="A0A397S7E1"/>